<name>A0A6A2YIJ0_HIBSY</name>
<gene>
    <name evidence="1" type="ORF">F3Y22_tig00111617pilonHSYRG00020</name>
</gene>
<sequence length="81" mass="9178">MILCLRERWVLHSTTEYAEDVISQFGLVKASKETLSKVSNEMLQEFLGTGLNIPQPFFMKAQMGECLPSSQHSRGGEMRVE</sequence>
<proteinExistence type="predicted"/>
<dbReference type="AlphaFoldDB" id="A0A6A2YIJ0"/>
<comment type="caution">
    <text evidence="1">The sequence shown here is derived from an EMBL/GenBank/DDBJ whole genome shotgun (WGS) entry which is preliminary data.</text>
</comment>
<evidence type="ECO:0000313" key="1">
    <source>
        <dbReference type="EMBL" id="KAE8676357.1"/>
    </source>
</evidence>
<protein>
    <submittedName>
        <fullName evidence="1">Uncharacterized protein</fullName>
    </submittedName>
</protein>
<dbReference type="Proteomes" id="UP000436088">
    <property type="component" value="Unassembled WGS sequence"/>
</dbReference>
<keyword evidence="2" id="KW-1185">Reference proteome</keyword>
<reference evidence="1" key="1">
    <citation type="submission" date="2019-09" db="EMBL/GenBank/DDBJ databases">
        <title>Draft genome information of white flower Hibiscus syriacus.</title>
        <authorList>
            <person name="Kim Y.-M."/>
        </authorList>
    </citation>
    <scope>NUCLEOTIDE SEQUENCE [LARGE SCALE GENOMIC DNA]</scope>
    <source>
        <strain evidence="1">YM2019G1</strain>
    </source>
</reference>
<organism evidence="1 2">
    <name type="scientific">Hibiscus syriacus</name>
    <name type="common">Rose of Sharon</name>
    <dbReference type="NCBI Taxonomy" id="106335"/>
    <lineage>
        <taxon>Eukaryota</taxon>
        <taxon>Viridiplantae</taxon>
        <taxon>Streptophyta</taxon>
        <taxon>Embryophyta</taxon>
        <taxon>Tracheophyta</taxon>
        <taxon>Spermatophyta</taxon>
        <taxon>Magnoliopsida</taxon>
        <taxon>eudicotyledons</taxon>
        <taxon>Gunneridae</taxon>
        <taxon>Pentapetalae</taxon>
        <taxon>rosids</taxon>
        <taxon>malvids</taxon>
        <taxon>Malvales</taxon>
        <taxon>Malvaceae</taxon>
        <taxon>Malvoideae</taxon>
        <taxon>Hibiscus</taxon>
    </lineage>
</organism>
<accession>A0A6A2YIJ0</accession>
<dbReference type="Gene3D" id="3.90.660.10">
    <property type="match status" value="1"/>
</dbReference>
<dbReference type="EMBL" id="VEPZ02001385">
    <property type="protein sequence ID" value="KAE8676357.1"/>
    <property type="molecule type" value="Genomic_DNA"/>
</dbReference>
<evidence type="ECO:0000313" key="2">
    <source>
        <dbReference type="Proteomes" id="UP000436088"/>
    </source>
</evidence>